<gene>
    <name evidence="2" type="ORF">LLEC1_00820</name>
</gene>
<accession>A0A179ICU7</accession>
<evidence type="ECO:0000313" key="3">
    <source>
        <dbReference type="Proteomes" id="UP000243081"/>
    </source>
</evidence>
<dbReference type="Proteomes" id="UP000243081">
    <property type="component" value="Unassembled WGS sequence"/>
</dbReference>
<proteinExistence type="predicted"/>
<keyword evidence="3" id="KW-1185">Reference proteome</keyword>
<comment type="caution">
    <text evidence="2">The sequence shown here is derived from an EMBL/GenBank/DDBJ whole genome shotgun (WGS) entry which is preliminary data.</text>
</comment>
<feature type="region of interest" description="Disordered" evidence="1">
    <location>
        <begin position="1"/>
        <end position="31"/>
    </location>
</feature>
<protein>
    <submittedName>
        <fullName evidence="2">Uncharacterized protein</fullName>
    </submittedName>
</protein>
<dbReference type="OrthoDB" id="3938544at2759"/>
<organism evidence="2 3">
    <name type="scientific">Cordyceps confragosa</name>
    <name type="common">Lecanicillium lecanii</name>
    <dbReference type="NCBI Taxonomy" id="2714763"/>
    <lineage>
        <taxon>Eukaryota</taxon>
        <taxon>Fungi</taxon>
        <taxon>Dikarya</taxon>
        <taxon>Ascomycota</taxon>
        <taxon>Pezizomycotina</taxon>
        <taxon>Sordariomycetes</taxon>
        <taxon>Hypocreomycetidae</taxon>
        <taxon>Hypocreales</taxon>
        <taxon>Cordycipitaceae</taxon>
        <taxon>Akanthomyces</taxon>
    </lineage>
</organism>
<evidence type="ECO:0000313" key="2">
    <source>
        <dbReference type="EMBL" id="OAR00497.1"/>
    </source>
</evidence>
<evidence type="ECO:0000256" key="1">
    <source>
        <dbReference type="SAM" id="MobiDB-lite"/>
    </source>
</evidence>
<name>A0A179ICU7_CORDF</name>
<dbReference type="AlphaFoldDB" id="A0A179ICU7"/>
<dbReference type="OMA" id="YFFRRYQ"/>
<dbReference type="EMBL" id="LUKN01001669">
    <property type="protein sequence ID" value="OAR00497.1"/>
    <property type="molecule type" value="Genomic_DNA"/>
</dbReference>
<sequence>MSDLEDDGILNIEISDAEDTPAEKKAKRTGQSEAEFQAVRATYVTKVQNGNIHQHVKLPLKPSASKMDIQEMLHAVEELYFFRRYGEAIDFTAQVLQGESRAALDSDSVQLLEKYEAKCKVKQQALTATAKAQGKKKAPLY</sequence>
<reference evidence="2 3" key="1">
    <citation type="submission" date="2016-03" db="EMBL/GenBank/DDBJ databases">
        <title>Fine-scale spatial genetic structure of a fungal parasite of coffee scale insects.</title>
        <authorList>
            <person name="Jackson D."/>
            <person name="Zemenick K.A."/>
            <person name="Malloure B."/>
            <person name="Quandt C.A."/>
            <person name="James T.Y."/>
        </authorList>
    </citation>
    <scope>NUCLEOTIDE SEQUENCE [LARGE SCALE GENOMIC DNA]</scope>
    <source>
        <strain evidence="2 3">UM487</strain>
    </source>
</reference>